<feature type="coiled-coil region" evidence="1">
    <location>
        <begin position="9"/>
        <end position="36"/>
    </location>
</feature>
<dbReference type="EMBL" id="JARSFG010000015">
    <property type="protein sequence ID" value="MEC1178979.1"/>
    <property type="molecule type" value="Genomic_DNA"/>
</dbReference>
<dbReference type="AlphaFoldDB" id="A0AAW9NT92"/>
<keyword evidence="3" id="KW-1185">Reference proteome</keyword>
<accession>A0AAW9NT92</accession>
<proteinExistence type="predicted"/>
<dbReference type="RefSeq" id="WP_326123462.1">
    <property type="nucleotide sequence ID" value="NZ_JARSFG010000015.1"/>
</dbReference>
<name>A0AAW9NT92_9BACL</name>
<comment type="caution">
    <text evidence="2">The sequence shown here is derived from an EMBL/GenBank/DDBJ whole genome shotgun (WGS) entry which is preliminary data.</text>
</comment>
<keyword evidence="1" id="KW-0175">Coiled coil</keyword>
<gene>
    <name evidence="2" type="ORF">P9B03_10835</name>
</gene>
<evidence type="ECO:0000313" key="2">
    <source>
        <dbReference type="EMBL" id="MEC1178979.1"/>
    </source>
</evidence>
<evidence type="ECO:0000313" key="3">
    <source>
        <dbReference type="Proteomes" id="UP001344888"/>
    </source>
</evidence>
<organism evidence="2 3">
    <name type="scientific">Metasolibacillus meyeri</name>
    <dbReference type="NCBI Taxonomy" id="1071052"/>
    <lineage>
        <taxon>Bacteria</taxon>
        <taxon>Bacillati</taxon>
        <taxon>Bacillota</taxon>
        <taxon>Bacilli</taxon>
        <taxon>Bacillales</taxon>
        <taxon>Caryophanaceae</taxon>
        <taxon>Metasolibacillus</taxon>
    </lineage>
</organism>
<dbReference type="Proteomes" id="UP001344888">
    <property type="component" value="Unassembled WGS sequence"/>
</dbReference>
<sequence>MANTKKMSIHRALTELKLLTKRIEEATKQVDVIVANRKSNSKINGMEIGEYTKQMQASYDKVQSLIQYRNRIKSLVVMSNAQTIVTIGDVTMTVAEAIERKQSINFEKKLVETMRKQYRHATEMVASENGALPEKLETYLVNILGNKDKQTPEEVKLHTETFMKRNEFELIDPLHVKTQIDQLTAKIEEFESEVDAVLSESNATTFIEVKL</sequence>
<reference evidence="2 3" key="1">
    <citation type="submission" date="2023-03" db="EMBL/GenBank/DDBJ databases">
        <title>Bacillus Genome Sequencing.</title>
        <authorList>
            <person name="Dunlap C."/>
        </authorList>
    </citation>
    <scope>NUCLEOTIDE SEQUENCE [LARGE SCALE GENOMIC DNA]</scope>
    <source>
        <strain evidence="2 3">B-59205</strain>
    </source>
</reference>
<protein>
    <submittedName>
        <fullName evidence="2">Uncharacterized protein</fullName>
    </submittedName>
</protein>
<evidence type="ECO:0000256" key="1">
    <source>
        <dbReference type="SAM" id="Coils"/>
    </source>
</evidence>